<proteinExistence type="predicted"/>
<dbReference type="InterPro" id="IPR036770">
    <property type="entry name" value="Ankyrin_rpt-contain_sf"/>
</dbReference>
<dbReference type="Pfam" id="PF13637">
    <property type="entry name" value="Ank_4"/>
    <property type="match status" value="1"/>
</dbReference>
<comment type="caution">
    <text evidence="1">The sequence shown here is derived from an EMBL/GenBank/DDBJ whole genome shotgun (WGS) entry which is preliminary data.</text>
</comment>
<dbReference type="PANTHER" id="PTHR46586">
    <property type="entry name" value="ANKYRIN REPEAT-CONTAINING PROTEIN"/>
    <property type="match status" value="1"/>
</dbReference>
<dbReference type="GeneID" id="31360539"/>
<evidence type="ECO:0008006" key="3">
    <source>
        <dbReference type="Google" id="ProtNLM"/>
    </source>
</evidence>
<reference evidence="1 2" key="1">
    <citation type="journal article" date="2011" name="Genome Res.">
        <title>Phylogeny-wide analysis of social amoeba genomes highlights ancient origins for complex intercellular communication.</title>
        <authorList>
            <person name="Heidel A.J."/>
            <person name="Lawal H.M."/>
            <person name="Felder M."/>
            <person name="Schilde C."/>
            <person name="Helps N.R."/>
            <person name="Tunggal B."/>
            <person name="Rivero F."/>
            <person name="John U."/>
            <person name="Schleicher M."/>
            <person name="Eichinger L."/>
            <person name="Platzer M."/>
            <person name="Noegel A.A."/>
            <person name="Schaap P."/>
            <person name="Gloeckner G."/>
        </authorList>
    </citation>
    <scope>NUCLEOTIDE SEQUENCE [LARGE SCALE GENOMIC DNA]</scope>
    <source>
        <strain evidence="2">ATCC 26659 / Pp 5 / PN500</strain>
    </source>
</reference>
<dbReference type="AlphaFoldDB" id="D3B9A9"/>
<evidence type="ECO:0000313" key="1">
    <source>
        <dbReference type="EMBL" id="EFA81821.1"/>
    </source>
</evidence>
<gene>
    <name evidence="1" type="ORF">PPL_05053</name>
</gene>
<dbReference type="InterPro" id="IPR052050">
    <property type="entry name" value="SecEffector_AnkRepeat"/>
</dbReference>
<evidence type="ECO:0000313" key="2">
    <source>
        <dbReference type="Proteomes" id="UP000001396"/>
    </source>
</evidence>
<name>D3B9A9_HETP5</name>
<dbReference type="Gene3D" id="1.25.40.20">
    <property type="entry name" value="Ankyrin repeat-containing domain"/>
    <property type="match status" value="2"/>
</dbReference>
<accession>D3B9A9</accession>
<dbReference type="PANTHER" id="PTHR46586:SF5">
    <property type="match status" value="1"/>
</dbReference>
<dbReference type="RefSeq" id="XP_020433938.1">
    <property type="nucleotide sequence ID" value="XM_020575949.1"/>
</dbReference>
<dbReference type="InParanoid" id="D3B9A9"/>
<protein>
    <recommendedName>
        <fullName evidence="3">Ankyrin repeat-containing protein</fullName>
    </recommendedName>
</protein>
<keyword evidence="2" id="KW-1185">Reference proteome</keyword>
<dbReference type="Proteomes" id="UP000001396">
    <property type="component" value="Unassembled WGS sequence"/>
</dbReference>
<dbReference type="EMBL" id="ADBJ01000022">
    <property type="protein sequence ID" value="EFA81821.1"/>
    <property type="molecule type" value="Genomic_DNA"/>
</dbReference>
<dbReference type="SUPFAM" id="SSF48403">
    <property type="entry name" value="Ankyrin repeat"/>
    <property type="match status" value="2"/>
</dbReference>
<sequence length="559" mass="65009">MDKSKLLIVFNNKVLYRLIFYHVSSLPKSSSSSSLKWDQLIKRPDILASYNYLRELKLYLADNSNHNIKKPNMSTIENAIRYGSLEMLIFLLEHHQFERRITMRAVQGDLNEILSIATKYSRDDIIQYLLDRFAYDNWDYYSALMNTTHLADVDLLKFFSTKLLADNNVKQTNNIFREKRQQSPLLSDDKYIKMIKYIFSENRNKHLVGDIFMSAIVNNRVNVVEYLLTNHKSRFPNLTRFLVAASQSLDRFETFKWIFIGQSKSNYQVMRNACLTGNLNILSMIDTQPSMYPEYPMDIASGAGHLNLVEDLHNQYTQRCCSTQAIDNAAAGNHKRVVKWLYENRTEGGSPRSLSLAAKNGHFAMVKWLIENRPEIQYSRCIMDDCAYGGNVEILEYFEQISDANICRPGILESIVELGHLNVIKYLHERNEGSNNRYSFNENTMNLAAKHGHLNILMWLDENRTEGCTKGALFGAWKETREIVEWLLINRTEFTVIELTELFSLIDLLIEKNFCDTLECLLTLRPITKEQLTFCYNEALKQTPPPFESIITLEQFMKN</sequence>
<organism evidence="1 2">
    <name type="scientific">Heterostelium pallidum (strain ATCC 26659 / Pp 5 / PN500)</name>
    <name type="common">Cellular slime mold</name>
    <name type="synonym">Polysphondylium pallidum</name>
    <dbReference type="NCBI Taxonomy" id="670386"/>
    <lineage>
        <taxon>Eukaryota</taxon>
        <taxon>Amoebozoa</taxon>
        <taxon>Evosea</taxon>
        <taxon>Eumycetozoa</taxon>
        <taxon>Dictyostelia</taxon>
        <taxon>Acytosteliales</taxon>
        <taxon>Acytosteliaceae</taxon>
        <taxon>Heterostelium</taxon>
    </lineage>
</organism>
<dbReference type="InterPro" id="IPR002110">
    <property type="entry name" value="Ankyrin_rpt"/>
</dbReference>